<dbReference type="FunCoup" id="A2E981">
    <property type="interactions" value="269"/>
</dbReference>
<dbReference type="InParanoid" id="A2E981"/>
<accession>A2E981</accession>
<dbReference type="Gene3D" id="3.30.450.60">
    <property type="match status" value="1"/>
</dbReference>
<evidence type="ECO:0000256" key="12">
    <source>
        <dbReference type="RuleBase" id="RU366053"/>
    </source>
</evidence>
<dbReference type="InterPro" id="IPR022775">
    <property type="entry name" value="AP_mu_sigma_su"/>
</dbReference>
<keyword evidence="6 12" id="KW-0931">ER-Golgi transport</keyword>
<evidence type="ECO:0000256" key="11">
    <source>
        <dbReference type="ARBA" id="ARBA00045555"/>
    </source>
</evidence>
<dbReference type="GO" id="GO:0006886">
    <property type="term" value="P:intracellular protein transport"/>
    <property type="evidence" value="ECO:0000318"/>
    <property type="project" value="GO_Central"/>
</dbReference>
<dbReference type="eggNOG" id="KOG3343">
    <property type="taxonomic scope" value="Eukaryota"/>
</dbReference>
<dbReference type="AlphaFoldDB" id="A2E981"/>
<evidence type="ECO:0000256" key="2">
    <source>
        <dbReference type="ARBA" id="ARBA00006972"/>
    </source>
</evidence>
<keyword evidence="7 12" id="KW-0653">Protein transport</keyword>
<evidence type="ECO:0000256" key="5">
    <source>
        <dbReference type="ARBA" id="ARBA00022490"/>
    </source>
</evidence>
<dbReference type="PANTHER" id="PTHR11043:SF0">
    <property type="entry name" value="COATOMER SUBUNIT ZETA"/>
    <property type="match status" value="1"/>
</dbReference>
<dbReference type="GO" id="GO:0000139">
    <property type="term" value="C:Golgi membrane"/>
    <property type="evidence" value="ECO:0007669"/>
    <property type="project" value="UniProtKB-SubCell"/>
</dbReference>
<dbReference type="Proteomes" id="UP000001542">
    <property type="component" value="Unassembled WGS sequence"/>
</dbReference>
<dbReference type="Pfam" id="PF01217">
    <property type="entry name" value="Clat_adaptor_s"/>
    <property type="match status" value="1"/>
</dbReference>
<keyword evidence="8 12" id="KW-0333">Golgi apparatus</keyword>
<comment type="subunit">
    <text evidence="3 12">Oligomeric complex that consists of at least the alpha, beta, beta', gamma, delta, epsilon and zeta subunits.</text>
</comment>
<feature type="domain" description="AP complex mu/sigma subunit" evidence="13">
    <location>
        <begin position="9"/>
        <end position="146"/>
    </location>
</feature>
<dbReference type="STRING" id="5722.A2E981"/>
<dbReference type="OMA" id="NELMLHS"/>
<sequence length="160" mass="18353">MSFQDLTKVKAVFFYSHSGSRITAQYYDNSIPDEKRTDFENNIFKRASEDFDGQIMQHEEYITVYRNCNDVVGFVVGDLKANELLLDEVLETIFTALSLVYKKVSYDDLMKQIDLLYLLLDETIEQGYIFEGDPEIVAARVVLKDDKAFAGKAVRSSQGF</sequence>
<comment type="function">
    <text evidence="11">The coatomer is a cytosolic protein complex that binds to dilysine motifs and reversibly associates with Golgi non-clathrin-coated vesicles, which further mediate biosynthetic protein transport from the ER, via the Golgi up to the trans Golgi network. Coatomer complex is required for budding from Golgi membranes, and is essential for the retrograde Golgi-to-ER transport of dilysine-tagged proteins. The zeta subunit may be involved in regulating the coat assembly and, hence, the rate of biosynthetic protein transport due to its association-dissociation properties with the coatomer complex.</text>
</comment>
<comment type="similarity">
    <text evidence="2 12">Belongs to the adaptor complexes small subunit family.</text>
</comment>
<evidence type="ECO:0000313" key="14">
    <source>
        <dbReference type="EMBL" id="EAY10766.1"/>
    </source>
</evidence>
<gene>
    <name evidence="14" type="ORF">TVAG_121700</name>
</gene>
<dbReference type="SUPFAM" id="SSF64356">
    <property type="entry name" value="SNARE-like"/>
    <property type="match status" value="1"/>
</dbReference>
<evidence type="ECO:0000256" key="6">
    <source>
        <dbReference type="ARBA" id="ARBA00022892"/>
    </source>
</evidence>
<keyword evidence="5 12" id="KW-0963">Cytoplasm</keyword>
<evidence type="ECO:0000259" key="13">
    <source>
        <dbReference type="Pfam" id="PF01217"/>
    </source>
</evidence>
<dbReference type="GO" id="GO:0006890">
    <property type="term" value="P:retrograde vesicle-mediated transport, Golgi to endoplasmic reticulum"/>
    <property type="evidence" value="ECO:0000318"/>
    <property type="project" value="GO_Central"/>
</dbReference>
<evidence type="ECO:0000256" key="10">
    <source>
        <dbReference type="ARBA" id="ARBA00023329"/>
    </source>
</evidence>
<keyword evidence="9 12" id="KW-0472">Membrane</keyword>
<dbReference type="KEGG" id="tva:4768703"/>
<dbReference type="GO" id="GO:0006891">
    <property type="term" value="P:intra-Golgi vesicle-mediated transport"/>
    <property type="evidence" value="ECO:0000318"/>
    <property type="project" value="GO_Central"/>
</dbReference>
<dbReference type="InterPro" id="IPR011012">
    <property type="entry name" value="Longin-like_dom_sf"/>
</dbReference>
<keyword evidence="15" id="KW-1185">Reference proteome</keyword>
<evidence type="ECO:0000256" key="7">
    <source>
        <dbReference type="ARBA" id="ARBA00022927"/>
    </source>
</evidence>
<name>A2E981_TRIV3</name>
<proteinExistence type="inferred from homology"/>
<protein>
    <recommendedName>
        <fullName evidence="12">Coatomer subunit zeta</fullName>
    </recommendedName>
</protein>
<evidence type="ECO:0000256" key="1">
    <source>
        <dbReference type="ARBA" id="ARBA00004255"/>
    </source>
</evidence>
<dbReference type="SMR" id="A2E981"/>
<dbReference type="VEuPathDB" id="TrichDB:TVAG_121700"/>
<reference evidence="14" key="2">
    <citation type="journal article" date="2007" name="Science">
        <title>Draft genome sequence of the sexually transmitted pathogen Trichomonas vaginalis.</title>
        <authorList>
            <person name="Carlton J.M."/>
            <person name="Hirt R.P."/>
            <person name="Silva J.C."/>
            <person name="Delcher A.L."/>
            <person name="Schatz M."/>
            <person name="Zhao Q."/>
            <person name="Wortman J.R."/>
            <person name="Bidwell S.L."/>
            <person name="Alsmark U.C.M."/>
            <person name="Besteiro S."/>
            <person name="Sicheritz-Ponten T."/>
            <person name="Noel C.J."/>
            <person name="Dacks J.B."/>
            <person name="Foster P.G."/>
            <person name="Simillion C."/>
            <person name="Van de Peer Y."/>
            <person name="Miranda-Saavedra D."/>
            <person name="Barton G.J."/>
            <person name="Westrop G.D."/>
            <person name="Mueller S."/>
            <person name="Dessi D."/>
            <person name="Fiori P.L."/>
            <person name="Ren Q."/>
            <person name="Paulsen I."/>
            <person name="Zhang H."/>
            <person name="Bastida-Corcuera F.D."/>
            <person name="Simoes-Barbosa A."/>
            <person name="Brown M.T."/>
            <person name="Hayes R.D."/>
            <person name="Mukherjee M."/>
            <person name="Okumura C.Y."/>
            <person name="Schneider R."/>
            <person name="Smith A.J."/>
            <person name="Vanacova S."/>
            <person name="Villalvazo M."/>
            <person name="Haas B.J."/>
            <person name="Pertea M."/>
            <person name="Feldblyum T.V."/>
            <person name="Utterback T.R."/>
            <person name="Shu C.L."/>
            <person name="Osoegawa K."/>
            <person name="de Jong P.J."/>
            <person name="Hrdy I."/>
            <person name="Horvathova L."/>
            <person name="Zubacova Z."/>
            <person name="Dolezal P."/>
            <person name="Malik S.B."/>
            <person name="Logsdon J.M. Jr."/>
            <person name="Henze K."/>
            <person name="Gupta A."/>
            <person name="Wang C.C."/>
            <person name="Dunne R.L."/>
            <person name="Upcroft J.A."/>
            <person name="Upcroft P."/>
            <person name="White O."/>
            <person name="Salzberg S.L."/>
            <person name="Tang P."/>
            <person name="Chiu C.-H."/>
            <person name="Lee Y.-S."/>
            <person name="Embley T.M."/>
            <person name="Coombs G.H."/>
            <person name="Mottram J.C."/>
            <person name="Tachezy J."/>
            <person name="Fraser-Liggett C.M."/>
            <person name="Johnson P.J."/>
        </authorList>
    </citation>
    <scope>NUCLEOTIDE SEQUENCE [LARGE SCALE GENOMIC DNA]</scope>
    <source>
        <strain evidence="14">G3</strain>
    </source>
</reference>
<reference evidence="14" key="1">
    <citation type="submission" date="2006-10" db="EMBL/GenBank/DDBJ databases">
        <authorList>
            <person name="Amadeo P."/>
            <person name="Zhao Q."/>
            <person name="Wortman J."/>
            <person name="Fraser-Liggett C."/>
            <person name="Carlton J."/>
        </authorList>
    </citation>
    <scope>NUCLEOTIDE SEQUENCE</scope>
    <source>
        <strain evidence="14">G3</strain>
    </source>
</reference>
<evidence type="ECO:0000256" key="4">
    <source>
        <dbReference type="ARBA" id="ARBA00022448"/>
    </source>
</evidence>
<evidence type="ECO:0000256" key="8">
    <source>
        <dbReference type="ARBA" id="ARBA00023034"/>
    </source>
</evidence>
<comment type="subcellular location">
    <subcellularLocation>
        <location evidence="12">Cytoplasm</location>
    </subcellularLocation>
    <subcellularLocation>
        <location evidence="1 12">Golgi apparatus membrane</location>
        <topology evidence="1 12">Peripheral membrane protein</topology>
        <orientation evidence="1 12">Cytoplasmic side</orientation>
    </subcellularLocation>
    <subcellularLocation>
        <location evidence="12">Cytoplasmic vesicle</location>
        <location evidence="12">COPI-coated vesicle membrane</location>
        <topology evidence="12">Peripheral membrane protein</topology>
        <orientation evidence="12">Cytoplasmic side</orientation>
    </subcellularLocation>
</comment>
<keyword evidence="4 12" id="KW-0813">Transport</keyword>
<dbReference type="RefSeq" id="XP_001322989.1">
    <property type="nucleotide sequence ID" value="XM_001322954.1"/>
</dbReference>
<keyword evidence="10 12" id="KW-0968">Cytoplasmic vesicle</keyword>
<evidence type="ECO:0000256" key="3">
    <source>
        <dbReference type="ARBA" id="ARBA00011775"/>
    </source>
</evidence>
<dbReference type="InterPro" id="IPR039652">
    <property type="entry name" value="Coatomer_zeta"/>
</dbReference>
<dbReference type="GO" id="GO:0030126">
    <property type="term" value="C:COPI vesicle coat"/>
    <property type="evidence" value="ECO:0000318"/>
    <property type="project" value="GO_Central"/>
</dbReference>
<dbReference type="EMBL" id="DS113332">
    <property type="protein sequence ID" value="EAY10766.1"/>
    <property type="molecule type" value="Genomic_DNA"/>
</dbReference>
<dbReference type="OrthoDB" id="10249988at2759"/>
<dbReference type="VEuPathDB" id="TrichDB:TVAGG3_0421530"/>
<organism evidence="14 15">
    <name type="scientific">Trichomonas vaginalis (strain ATCC PRA-98 / G3)</name>
    <dbReference type="NCBI Taxonomy" id="412133"/>
    <lineage>
        <taxon>Eukaryota</taxon>
        <taxon>Metamonada</taxon>
        <taxon>Parabasalia</taxon>
        <taxon>Trichomonadida</taxon>
        <taxon>Trichomonadidae</taxon>
        <taxon>Trichomonas</taxon>
    </lineage>
</organism>
<evidence type="ECO:0000313" key="15">
    <source>
        <dbReference type="Proteomes" id="UP000001542"/>
    </source>
</evidence>
<evidence type="ECO:0000256" key="9">
    <source>
        <dbReference type="ARBA" id="ARBA00023136"/>
    </source>
</evidence>
<dbReference type="PANTHER" id="PTHR11043">
    <property type="entry name" value="ZETA-COAT PROTEIN"/>
    <property type="match status" value="1"/>
</dbReference>